<dbReference type="InterPro" id="IPR045860">
    <property type="entry name" value="Snake_toxin-like_sf"/>
</dbReference>
<sequence>MRPAARCILLLAWSLAFLPGFAVSWEINLSDLQEKDVNQFSSNGFQCPTCLAVKGRECDNELKWCAADKLKCFEFSGIIKTGINNISIEMKKCIQADLCEEALTSYLGLPIINKTGNCRPALRSGACVQPPARILLFLFLGKLLR</sequence>
<dbReference type="OrthoDB" id="9907178at2759"/>
<dbReference type="AlphaFoldDB" id="A0A8C2YLU4"/>
<dbReference type="Gene3D" id="2.10.60.10">
    <property type="entry name" value="CD59"/>
    <property type="match status" value="1"/>
</dbReference>
<dbReference type="Ensembl" id="ENSCLAT00000008275.1">
    <property type="protein sequence ID" value="ENSCLAP00000008149.1"/>
    <property type="gene ID" value="ENSCLAG00000005715.1"/>
</dbReference>
<name>A0A8C2YLU4_CHILA</name>
<gene>
    <name evidence="2" type="primary">LOC106148266</name>
</gene>
<organism evidence="2 3">
    <name type="scientific">Chinchilla lanigera</name>
    <name type="common">Long-tailed chinchilla</name>
    <name type="synonym">Chinchilla villidera</name>
    <dbReference type="NCBI Taxonomy" id="34839"/>
    <lineage>
        <taxon>Eukaryota</taxon>
        <taxon>Metazoa</taxon>
        <taxon>Chordata</taxon>
        <taxon>Craniata</taxon>
        <taxon>Vertebrata</taxon>
        <taxon>Euteleostomi</taxon>
        <taxon>Mammalia</taxon>
        <taxon>Eutheria</taxon>
        <taxon>Euarchontoglires</taxon>
        <taxon>Glires</taxon>
        <taxon>Rodentia</taxon>
        <taxon>Hystricomorpha</taxon>
        <taxon>Chinchillidae</taxon>
        <taxon>Chinchilla</taxon>
    </lineage>
</organism>
<protein>
    <submittedName>
        <fullName evidence="2">Uncharacterized LOC106148266</fullName>
    </submittedName>
</protein>
<keyword evidence="3" id="KW-1185">Reference proteome</keyword>
<evidence type="ECO:0000313" key="3">
    <source>
        <dbReference type="Proteomes" id="UP000694398"/>
    </source>
</evidence>
<dbReference type="SUPFAM" id="SSF57302">
    <property type="entry name" value="Snake toxin-like"/>
    <property type="match status" value="1"/>
</dbReference>
<reference evidence="2" key="1">
    <citation type="submission" date="2025-08" db="UniProtKB">
        <authorList>
            <consortium name="Ensembl"/>
        </authorList>
    </citation>
    <scope>IDENTIFICATION</scope>
</reference>
<evidence type="ECO:0000256" key="1">
    <source>
        <dbReference type="SAM" id="SignalP"/>
    </source>
</evidence>
<accession>A0A8C2YLU4</accession>
<feature type="chain" id="PRO_5034589504" evidence="1">
    <location>
        <begin position="25"/>
        <end position="145"/>
    </location>
</feature>
<dbReference type="RefSeq" id="XP_013368524.1">
    <property type="nucleotide sequence ID" value="XM_013513070.1"/>
</dbReference>
<dbReference type="Proteomes" id="UP000694398">
    <property type="component" value="Unassembled WGS sequence"/>
</dbReference>
<dbReference type="GeneTree" id="ENSGT00390000010671"/>
<reference evidence="2" key="2">
    <citation type="submission" date="2025-09" db="UniProtKB">
        <authorList>
            <consortium name="Ensembl"/>
        </authorList>
    </citation>
    <scope>IDENTIFICATION</scope>
</reference>
<dbReference type="OMA" id="WCAADKI"/>
<feature type="signal peptide" evidence="1">
    <location>
        <begin position="1"/>
        <end position="24"/>
    </location>
</feature>
<proteinExistence type="predicted"/>
<keyword evidence="1" id="KW-0732">Signal</keyword>
<evidence type="ECO:0000313" key="2">
    <source>
        <dbReference type="Ensembl" id="ENSCLAP00000008149.1"/>
    </source>
</evidence>
<dbReference type="GeneID" id="106148266"/>
<dbReference type="RefSeq" id="XP_013368523.1">
    <property type="nucleotide sequence ID" value="XM_013513069.1"/>
</dbReference>